<dbReference type="AlphaFoldDB" id="A0AAI9PDF8"/>
<feature type="compositionally biased region" description="Basic and acidic residues" evidence="1">
    <location>
        <begin position="127"/>
        <end position="137"/>
    </location>
</feature>
<comment type="caution">
    <text evidence="3">The sequence shown here is derived from an EMBL/GenBank/DDBJ whole genome shotgun (WGS) entry which is preliminary data.</text>
</comment>
<sequence length="378" mass="43088">MSRIFDVVQAMSGQKNVIAIPRPYLKFFKGEQQMHALAAVLNQLVFWSGCSPRDDGWFYKEHQELGDEVGGLSDDQVGRLVDKITKKLLPGVFDTDNRKVNGTPVKHYRIHEDALIAAIFPPELDSAESRNGNREVTETDPQNRGMETAESRNESREVAESYLYPDQHTDQNLQIKKDSLSQNSGESSDEHPEGDFLSRHPDAVVYNATTRKWGSQKDLDCAGWVFSRVQELHKKLGVAAPKQPNWTDWANEIRLMVDIDRRTHREICELFKQVNMDQFWQKNVLSPRKLREKWDELTLKLASSPEASSHQDHTERDAAYRRFIGSALPTNNPSQIETQVRAEASKAGLKSSKPEFAMSRWNSIWKDVAQRQQGGKAA</sequence>
<protein>
    <recommendedName>
        <fullName evidence="6">Replication protein 15</fullName>
    </recommendedName>
</protein>
<organism evidence="3 5">
    <name type="scientific">Pectobacterium carotovorum subsp. carotovorum</name>
    <name type="common">Erwinia carotovora subsp. carotovora</name>
    <dbReference type="NCBI Taxonomy" id="555"/>
    <lineage>
        <taxon>Bacteria</taxon>
        <taxon>Pseudomonadati</taxon>
        <taxon>Pseudomonadota</taxon>
        <taxon>Gammaproteobacteria</taxon>
        <taxon>Enterobacterales</taxon>
        <taxon>Pectobacteriaceae</taxon>
        <taxon>Pectobacterium</taxon>
    </lineage>
</organism>
<evidence type="ECO:0008006" key="6">
    <source>
        <dbReference type="Google" id="ProtNLM"/>
    </source>
</evidence>
<evidence type="ECO:0000256" key="1">
    <source>
        <dbReference type="SAM" id="MobiDB-lite"/>
    </source>
</evidence>
<feature type="compositionally biased region" description="Basic and acidic residues" evidence="1">
    <location>
        <begin position="147"/>
        <end position="158"/>
    </location>
</feature>
<evidence type="ECO:0000313" key="2">
    <source>
        <dbReference type="EMBL" id="GKX46114.1"/>
    </source>
</evidence>
<reference evidence="3" key="2">
    <citation type="submission" date="2023-02" db="EMBL/GenBank/DDBJ databases">
        <title>Pectobacterium carotovorum subsp. carotovorum NBRC 12380.</title>
        <authorList>
            <person name="Ichikawa N."/>
            <person name="Sato H."/>
            <person name="Tonouchi N."/>
        </authorList>
    </citation>
    <scope>NUCLEOTIDE SEQUENCE</scope>
    <source>
        <strain evidence="3">NBRC 12380</strain>
    </source>
</reference>
<proteinExistence type="predicted"/>
<name>A0AAI9PDF8_PECCC</name>
<dbReference type="EMBL" id="BSRL01000001">
    <property type="protein sequence ID" value="GLV68418.1"/>
    <property type="molecule type" value="Genomic_DNA"/>
</dbReference>
<dbReference type="RefSeq" id="WP_261865774.1">
    <property type="nucleotide sequence ID" value="NZ_BRLF01000001.1"/>
</dbReference>
<accession>A0AAI9PDF8</accession>
<reference evidence="2" key="1">
    <citation type="submission" date="2022-06" db="EMBL/GenBank/DDBJ databases">
        <title>Draft genome sequences of Pectobacterium carotovorum subsp. carotovorum str. NBRC12380.</title>
        <authorList>
            <person name="Wakabayashi Y."/>
            <person name="Kojima K."/>
        </authorList>
    </citation>
    <scope>NUCLEOTIDE SEQUENCE</scope>
    <source>
        <strain evidence="2">NBRC 12380</strain>
    </source>
</reference>
<feature type="region of interest" description="Disordered" evidence="1">
    <location>
        <begin position="179"/>
        <end position="200"/>
    </location>
</feature>
<dbReference type="Proteomes" id="UP001058167">
    <property type="component" value="Unassembled WGS sequence"/>
</dbReference>
<evidence type="ECO:0000313" key="4">
    <source>
        <dbReference type="Proteomes" id="UP001058167"/>
    </source>
</evidence>
<dbReference type="EMBL" id="BRLF01000001">
    <property type="protein sequence ID" value="GKX46114.1"/>
    <property type="molecule type" value="Genomic_DNA"/>
</dbReference>
<evidence type="ECO:0000313" key="5">
    <source>
        <dbReference type="Proteomes" id="UP001165145"/>
    </source>
</evidence>
<keyword evidence="4" id="KW-1185">Reference proteome</keyword>
<dbReference type="Proteomes" id="UP001165145">
    <property type="component" value="Unassembled WGS sequence"/>
</dbReference>
<feature type="compositionally biased region" description="Basic and acidic residues" evidence="1">
    <location>
        <begin position="188"/>
        <end position="200"/>
    </location>
</feature>
<evidence type="ECO:0000313" key="3">
    <source>
        <dbReference type="EMBL" id="GLV68418.1"/>
    </source>
</evidence>
<feature type="region of interest" description="Disordered" evidence="1">
    <location>
        <begin position="126"/>
        <end position="158"/>
    </location>
</feature>
<gene>
    <name evidence="3" type="ORF">Pcaca03_08620</name>
    <name evidence="2" type="ORF">SOASR016_08660</name>
</gene>